<dbReference type="InterPro" id="IPR013024">
    <property type="entry name" value="GGCT-like"/>
</dbReference>
<dbReference type="AlphaFoldDB" id="A0A1E5QC48"/>
<dbReference type="GO" id="GO:0061928">
    <property type="term" value="F:glutathione specific gamma-glutamylcyclotransferase activity"/>
    <property type="evidence" value="ECO:0007669"/>
    <property type="project" value="UniProtKB-EC"/>
</dbReference>
<dbReference type="GO" id="GO:0006751">
    <property type="term" value="P:glutathione catabolic process"/>
    <property type="evidence" value="ECO:0007669"/>
    <property type="project" value="InterPro"/>
</dbReference>
<dbReference type="Pfam" id="PF04752">
    <property type="entry name" value="ChaC"/>
    <property type="match status" value="1"/>
</dbReference>
<dbReference type="RefSeq" id="WP_069956344.1">
    <property type="nucleotide sequence ID" value="NZ_MCGG01000002.1"/>
</dbReference>
<dbReference type="EC" id="4.3.2.7" evidence="1"/>
<dbReference type="InterPro" id="IPR036568">
    <property type="entry name" value="GGCT-like_sf"/>
</dbReference>
<keyword evidence="2" id="KW-0456">Lyase</keyword>
<sequence>MKDTPCLPVVLPEEFWVFAYGSLMWNPGFPFLEVQAGRIDGYQRSLSVLSTIYRGTPERPGLVMGLDKGGYCSGLTFRVAPENVQATIAYLDEREQVTRVYCPHLFDTLLNDGRWVQAYTFVVRREHEQYAGKMSLEHQALLVAQGVGLKGRAIDYLANTLAHIQELGFSDRQLVKVLELARAHVAQEQAPA</sequence>
<evidence type="ECO:0000313" key="4">
    <source>
        <dbReference type="Proteomes" id="UP000095347"/>
    </source>
</evidence>
<name>A0A1E5QC48_9PROT</name>
<evidence type="ECO:0000256" key="2">
    <source>
        <dbReference type="ARBA" id="ARBA00023239"/>
    </source>
</evidence>
<accession>A0A1E5QC48</accession>
<proteinExistence type="predicted"/>
<dbReference type="EMBL" id="MCGG01000002">
    <property type="protein sequence ID" value="OEJ69627.1"/>
    <property type="molecule type" value="Genomic_DNA"/>
</dbReference>
<dbReference type="STRING" id="28181.BEN30_01965"/>
<dbReference type="Gene3D" id="3.10.490.10">
    <property type="entry name" value="Gamma-glutamyl cyclotransferase-like"/>
    <property type="match status" value="1"/>
</dbReference>
<dbReference type="PANTHER" id="PTHR12192">
    <property type="entry name" value="CATION TRANSPORT PROTEIN CHAC-RELATED"/>
    <property type="match status" value="1"/>
</dbReference>
<gene>
    <name evidence="3" type="ORF">BEN30_01965</name>
</gene>
<protein>
    <recommendedName>
        <fullName evidence="1">glutathione-specific gamma-glutamylcyclotransferase</fullName>
        <ecNumber evidence="1">4.3.2.7</ecNumber>
    </recommendedName>
</protein>
<dbReference type="PANTHER" id="PTHR12192:SF2">
    <property type="entry name" value="GLUTATHIONE-SPECIFIC GAMMA-GLUTAMYLCYCLOTRANSFERASE 2"/>
    <property type="match status" value="1"/>
</dbReference>
<organism evidence="3 4">
    <name type="scientific">Magnetovibrio blakemorei</name>
    <dbReference type="NCBI Taxonomy" id="28181"/>
    <lineage>
        <taxon>Bacteria</taxon>
        <taxon>Pseudomonadati</taxon>
        <taxon>Pseudomonadota</taxon>
        <taxon>Alphaproteobacteria</taxon>
        <taxon>Rhodospirillales</taxon>
        <taxon>Magnetovibrionaceae</taxon>
        <taxon>Magnetovibrio</taxon>
    </lineage>
</organism>
<dbReference type="OrthoDB" id="9795692at2"/>
<dbReference type="CDD" id="cd06661">
    <property type="entry name" value="GGCT_like"/>
    <property type="match status" value="1"/>
</dbReference>
<dbReference type="InterPro" id="IPR006840">
    <property type="entry name" value="ChaC"/>
</dbReference>
<comment type="caution">
    <text evidence="3">The sequence shown here is derived from an EMBL/GenBank/DDBJ whole genome shotgun (WGS) entry which is preliminary data.</text>
</comment>
<evidence type="ECO:0000313" key="3">
    <source>
        <dbReference type="EMBL" id="OEJ69627.1"/>
    </source>
</evidence>
<dbReference type="GO" id="GO:0005737">
    <property type="term" value="C:cytoplasm"/>
    <property type="evidence" value="ECO:0007669"/>
    <property type="project" value="TreeGrafter"/>
</dbReference>
<reference evidence="4" key="1">
    <citation type="submission" date="2016-07" db="EMBL/GenBank/DDBJ databases">
        <authorList>
            <person name="Florea S."/>
            <person name="Webb J.S."/>
            <person name="Jaromczyk J."/>
            <person name="Schardl C.L."/>
        </authorList>
    </citation>
    <scope>NUCLEOTIDE SEQUENCE [LARGE SCALE GENOMIC DNA]</scope>
    <source>
        <strain evidence="4">MV-1</strain>
    </source>
</reference>
<keyword evidence="4" id="KW-1185">Reference proteome</keyword>
<dbReference type="SUPFAM" id="SSF110857">
    <property type="entry name" value="Gamma-glutamyl cyclotransferase-like"/>
    <property type="match status" value="1"/>
</dbReference>
<dbReference type="Proteomes" id="UP000095347">
    <property type="component" value="Unassembled WGS sequence"/>
</dbReference>
<evidence type="ECO:0000256" key="1">
    <source>
        <dbReference type="ARBA" id="ARBA00012344"/>
    </source>
</evidence>